<dbReference type="InterPro" id="IPR000873">
    <property type="entry name" value="AMP-dep_synth/lig_dom"/>
</dbReference>
<keyword evidence="1" id="KW-0436">Ligase</keyword>
<evidence type="ECO:0000256" key="1">
    <source>
        <dbReference type="ARBA" id="ARBA00022598"/>
    </source>
</evidence>
<comment type="caution">
    <text evidence="3">The sequence shown here is derived from an EMBL/GenBank/DDBJ whole genome shotgun (WGS) entry which is preliminary data.</text>
</comment>
<dbReference type="Proteomes" id="UP000621210">
    <property type="component" value="Unassembled WGS sequence"/>
</dbReference>
<sequence>NERIGLTAGDRVLAVSSLSFDLSVWDVFGTLAAGAALVVPDPETERDPGHWSDLADAHGVTVWNSVPALFELYTEHRGQHERRAGLRVAMLSGDWVPLSLPERA</sequence>
<proteinExistence type="predicted"/>
<evidence type="ECO:0000259" key="2">
    <source>
        <dbReference type="Pfam" id="PF00501"/>
    </source>
</evidence>
<dbReference type="PANTHER" id="PTHR45527">
    <property type="entry name" value="NONRIBOSOMAL PEPTIDE SYNTHETASE"/>
    <property type="match status" value="1"/>
</dbReference>
<dbReference type="GO" id="GO:0031177">
    <property type="term" value="F:phosphopantetheine binding"/>
    <property type="evidence" value="ECO:0007669"/>
    <property type="project" value="TreeGrafter"/>
</dbReference>
<dbReference type="Pfam" id="PF00501">
    <property type="entry name" value="AMP-binding"/>
    <property type="match status" value="1"/>
</dbReference>
<dbReference type="GO" id="GO:0043041">
    <property type="term" value="P:amino acid activation for nonribosomal peptide biosynthetic process"/>
    <property type="evidence" value="ECO:0007669"/>
    <property type="project" value="TreeGrafter"/>
</dbReference>
<evidence type="ECO:0000313" key="4">
    <source>
        <dbReference type="Proteomes" id="UP000621210"/>
    </source>
</evidence>
<dbReference type="EMBL" id="JACVQF010000121">
    <property type="protein sequence ID" value="MBD0418222.1"/>
    <property type="molecule type" value="Genomic_DNA"/>
</dbReference>
<dbReference type="SUPFAM" id="SSF56801">
    <property type="entry name" value="Acetyl-CoA synthetase-like"/>
    <property type="match status" value="1"/>
</dbReference>
<feature type="non-terminal residue" evidence="3">
    <location>
        <position position="1"/>
    </location>
</feature>
<feature type="domain" description="AMP-dependent synthetase/ligase" evidence="2">
    <location>
        <begin position="4"/>
        <end position="103"/>
    </location>
</feature>
<organism evidence="3 4">
    <name type="scientific">Streptomyces griseicoloratus</name>
    <dbReference type="NCBI Taxonomy" id="2752516"/>
    <lineage>
        <taxon>Bacteria</taxon>
        <taxon>Bacillati</taxon>
        <taxon>Actinomycetota</taxon>
        <taxon>Actinomycetes</taxon>
        <taxon>Kitasatosporales</taxon>
        <taxon>Streptomycetaceae</taxon>
        <taxon>Streptomyces</taxon>
    </lineage>
</organism>
<dbReference type="PANTHER" id="PTHR45527:SF10">
    <property type="entry name" value="PYOCHELIN SYNTHASE PCHF"/>
    <property type="match status" value="1"/>
</dbReference>
<evidence type="ECO:0000313" key="3">
    <source>
        <dbReference type="EMBL" id="MBD0418222.1"/>
    </source>
</evidence>
<protein>
    <submittedName>
        <fullName evidence="3">AMP-binding protein</fullName>
    </submittedName>
</protein>
<dbReference type="RefSeq" id="WP_188179286.1">
    <property type="nucleotide sequence ID" value="NZ_JACVQF010000121.1"/>
</dbReference>
<reference evidence="3" key="1">
    <citation type="submission" date="2020-09" db="EMBL/GenBank/DDBJ databases">
        <title>Streptomyces grisecoloratus sp. nov., isolated from cotton soil.</title>
        <authorList>
            <person name="Xing L."/>
        </authorList>
    </citation>
    <scope>NUCLEOTIDE SEQUENCE</scope>
    <source>
        <strain evidence="3">TRM S81-3</strain>
    </source>
</reference>
<reference evidence="3" key="2">
    <citation type="submission" date="2020-09" db="EMBL/GenBank/DDBJ databases">
        <authorList>
            <person name="Luo X."/>
        </authorList>
    </citation>
    <scope>NUCLEOTIDE SEQUENCE</scope>
    <source>
        <strain evidence="3">TRM S81-3</strain>
    </source>
</reference>
<dbReference type="GO" id="GO:0044550">
    <property type="term" value="P:secondary metabolite biosynthetic process"/>
    <property type="evidence" value="ECO:0007669"/>
    <property type="project" value="TreeGrafter"/>
</dbReference>
<dbReference type="Gene3D" id="3.40.50.980">
    <property type="match status" value="1"/>
</dbReference>
<dbReference type="AlphaFoldDB" id="A0A926QPN8"/>
<feature type="non-terminal residue" evidence="3">
    <location>
        <position position="104"/>
    </location>
</feature>
<keyword evidence="4" id="KW-1185">Reference proteome</keyword>
<gene>
    <name evidence="3" type="ORF">H0H10_03405</name>
</gene>
<dbReference type="GO" id="GO:0016874">
    <property type="term" value="F:ligase activity"/>
    <property type="evidence" value="ECO:0007669"/>
    <property type="project" value="UniProtKB-KW"/>
</dbReference>
<accession>A0A926QPN8</accession>
<name>A0A926QPN8_9ACTN</name>
<dbReference type="GO" id="GO:0005737">
    <property type="term" value="C:cytoplasm"/>
    <property type="evidence" value="ECO:0007669"/>
    <property type="project" value="TreeGrafter"/>
</dbReference>